<keyword evidence="1" id="KW-0677">Repeat</keyword>
<dbReference type="SUPFAM" id="SSF52058">
    <property type="entry name" value="L domain-like"/>
    <property type="match status" value="1"/>
</dbReference>
<evidence type="ECO:0000313" key="4">
    <source>
        <dbReference type="Proteomes" id="UP001603857"/>
    </source>
</evidence>
<proteinExistence type="predicted"/>
<sequence>MNYEQIIHWSQNSPSRHVEVESEEFLKQLKNQKNLKCLSLRGISRIFELPLPIFQLEKLETLDLKACHNLELLPNDIAPLRNLKYLDLSRCYLLDKMPNGIEKLTNLRVLKGFVRGSSINTTCKVSDLVNLQGLERLSIHIKNGAVIQDREFESLEKLSAHEYLKISWGV</sequence>
<dbReference type="Proteomes" id="UP001603857">
    <property type="component" value="Unassembled WGS sequence"/>
</dbReference>
<evidence type="ECO:0000313" key="3">
    <source>
        <dbReference type="EMBL" id="KAL2322541.1"/>
    </source>
</evidence>
<dbReference type="EMBL" id="JBGMDY010000009">
    <property type="protein sequence ID" value="KAL2322541.1"/>
    <property type="molecule type" value="Genomic_DNA"/>
</dbReference>
<comment type="caution">
    <text evidence="3">The sequence shown here is derived from an EMBL/GenBank/DDBJ whole genome shotgun (WGS) entry which is preliminary data.</text>
</comment>
<protein>
    <recommendedName>
        <fullName evidence="2">Disease resistance R13L4/SHOC-2-like LRR domain-containing protein</fullName>
    </recommendedName>
</protein>
<dbReference type="Pfam" id="PF23598">
    <property type="entry name" value="LRR_14"/>
    <property type="match status" value="1"/>
</dbReference>
<dbReference type="Gene3D" id="3.80.10.10">
    <property type="entry name" value="Ribonuclease Inhibitor"/>
    <property type="match status" value="1"/>
</dbReference>
<dbReference type="PANTHER" id="PTHR47186">
    <property type="entry name" value="LEUCINE-RICH REPEAT-CONTAINING PROTEIN 57"/>
    <property type="match status" value="1"/>
</dbReference>
<evidence type="ECO:0000256" key="1">
    <source>
        <dbReference type="ARBA" id="ARBA00022737"/>
    </source>
</evidence>
<keyword evidence="4" id="KW-1185">Reference proteome</keyword>
<reference evidence="3 4" key="1">
    <citation type="submission" date="2024-08" db="EMBL/GenBank/DDBJ databases">
        <title>Insights into the chromosomal genome structure of Flemingia macrophylla.</title>
        <authorList>
            <person name="Ding Y."/>
            <person name="Zhao Y."/>
            <person name="Bi W."/>
            <person name="Wu M."/>
            <person name="Zhao G."/>
            <person name="Gong Y."/>
            <person name="Li W."/>
            <person name="Zhang P."/>
        </authorList>
    </citation>
    <scope>NUCLEOTIDE SEQUENCE [LARGE SCALE GENOMIC DNA]</scope>
    <source>
        <strain evidence="3">DYQJB</strain>
        <tissue evidence="3">Leaf</tissue>
    </source>
</reference>
<name>A0ABD1LG88_9FABA</name>
<dbReference type="InterPro" id="IPR032675">
    <property type="entry name" value="LRR_dom_sf"/>
</dbReference>
<feature type="domain" description="Disease resistance R13L4/SHOC-2-like LRR" evidence="2">
    <location>
        <begin position="21"/>
        <end position="167"/>
    </location>
</feature>
<dbReference type="PANTHER" id="PTHR47186:SF45">
    <property type="entry name" value="DISEASE RESISTANCE RPP13-LIKE PROTEIN 1"/>
    <property type="match status" value="1"/>
</dbReference>
<accession>A0ABD1LG88</accession>
<gene>
    <name evidence="3" type="ORF">Fmac_026920</name>
</gene>
<dbReference type="InterPro" id="IPR055414">
    <property type="entry name" value="LRR_R13L4/SHOC2-like"/>
</dbReference>
<evidence type="ECO:0000259" key="2">
    <source>
        <dbReference type="Pfam" id="PF23598"/>
    </source>
</evidence>
<organism evidence="3 4">
    <name type="scientific">Flemingia macrophylla</name>
    <dbReference type="NCBI Taxonomy" id="520843"/>
    <lineage>
        <taxon>Eukaryota</taxon>
        <taxon>Viridiplantae</taxon>
        <taxon>Streptophyta</taxon>
        <taxon>Embryophyta</taxon>
        <taxon>Tracheophyta</taxon>
        <taxon>Spermatophyta</taxon>
        <taxon>Magnoliopsida</taxon>
        <taxon>eudicotyledons</taxon>
        <taxon>Gunneridae</taxon>
        <taxon>Pentapetalae</taxon>
        <taxon>rosids</taxon>
        <taxon>fabids</taxon>
        <taxon>Fabales</taxon>
        <taxon>Fabaceae</taxon>
        <taxon>Papilionoideae</taxon>
        <taxon>50 kb inversion clade</taxon>
        <taxon>NPAAA clade</taxon>
        <taxon>indigoferoid/millettioid clade</taxon>
        <taxon>Phaseoleae</taxon>
        <taxon>Flemingia</taxon>
    </lineage>
</organism>
<dbReference type="AlphaFoldDB" id="A0ABD1LG88"/>